<evidence type="ECO:0000313" key="1">
    <source>
        <dbReference type="EMBL" id="KAL3783478.1"/>
    </source>
</evidence>
<reference evidence="1 2" key="1">
    <citation type="journal article" date="2020" name="G3 (Bethesda)">
        <title>Improved Reference Genome for Cyclotella cryptica CCMP332, a Model for Cell Wall Morphogenesis, Salinity Adaptation, and Lipid Production in Diatoms (Bacillariophyta).</title>
        <authorList>
            <person name="Roberts W.R."/>
            <person name="Downey K.M."/>
            <person name="Ruck E.C."/>
            <person name="Traller J.C."/>
            <person name="Alverson A.J."/>
        </authorList>
    </citation>
    <scope>NUCLEOTIDE SEQUENCE [LARGE SCALE GENOMIC DNA]</scope>
    <source>
        <strain evidence="1 2">CCMP332</strain>
    </source>
</reference>
<sequence length="216" mass="24564">MPLNDTSCKCIMMKIRSNYTHCMETGMLSSRGKKLDNWCWFNMSQWNVTNPTGNLTARFPQRGWADIGLTQQGIDQAIMDELCNSQFQIGYYPPKNCRTAIWMVPLGRYKFLQFIYHEPHIERGIFGGTNYMKIVKHDYKEKKADGKSFNDGTTSSTGSTPHLHTGKTALVVGHADTICSMLFAINLDIVTKDYSEKFKIPSALPLVYEFVDGYST</sequence>
<organism evidence="1 2">
    <name type="scientific">Cyclotella cryptica</name>
    <dbReference type="NCBI Taxonomy" id="29204"/>
    <lineage>
        <taxon>Eukaryota</taxon>
        <taxon>Sar</taxon>
        <taxon>Stramenopiles</taxon>
        <taxon>Ochrophyta</taxon>
        <taxon>Bacillariophyta</taxon>
        <taxon>Coscinodiscophyceae</taxon>
        <taxon>Thalassiosirophycidae</taxon>
        <taxon>Stephanodiscales</taxon>
        <taxon>Stephanodiscaceae</taxon>
        <taxon>Cyclotella</taxon>
    </lineage>
</organism>
<name>A0ABD3P6A4_9STRA</name>
<proteinExistence type="predicted"/>
<evidence type="ECO:0000313" key="2">
    <source>
        <dbReference type="Proteomes" id="UP001516023"/>
    </source>
</evidence>
<evidence type="ECO:0008006" key="3">
    <source>
        <dbReference type="Google" id="ProtNLM"/>
    </source>
</evidence>
<keyword evidence="2" id="KW-1185">Reference proteome</keyword>
<accession>A0ABD3P6A4</accession>
<dbReference type="Proteomes" id="UP001516023">
    <property type="component" value="Unassembled WGS sequence"/>
</dbReference>
<gene>
    <name evidence="1" type="ORF">HJC23_000316</name>
</gene>
<dbReference type="EMBL" id="JABMIG020000259">
    <property type="protein sequence ID" value="KAL3783478.1"/>
    <property type="molecule type" value="Genomic_DNA"/>
</dbReference>
<comment type="caution">
    <text evidence="1">The sequence shown here is derived from an EMBL/GenBank/DDBJ whole genome shotgun (WGS) entry which is preliminary data.</text>
</comment>
<protein>
    <recommendedName>
        <fullName evidence="3">Phosphoglycerate mutase</fullName>
    </recommendedName>
</protein>
<dbReference type="AlphaFoldDB" id="A0ABD3P6A4"/>